<feature type="region of interest" description="Disordered" evidence="1">
    <location>
        <begin position="1"/>
        <end position="30"/>
    </location>
</feature>
<sequence>MVHLEPSRRGAHTSTRVLDGGKRGAGGGGARGLLHRLRRCRGHRALGIRAPGFRGLGARGGGRGGGRARGGGRRRLGGLRGSACLCAAHEQRRGQDGGGQGLGPRGVHLNHLSVAEISVIANASILRQVICYCNRL</sequence>
<evidence type="ECO:0000313" key="3">
    <source>
        <dbReference type="Proteomes" id="UP000249516"/>
    </source>
</evidence>
<dbReference type="AlphaFoldDB" id="A0A495A5K8"/>
<reference evidence="2 3" key="1">
    <citation type="submission" date="2018-10" db="EMBL/GenBank/DDBJ databases">
        <title>Kocuria tytouropygialis sp. nov., isolated from the uropygial gland of an American barn owl (Tyto furcata).</title>
        <authorList>
            <person name="Braun M.S."/>
            <person name="Wang E."/>
            <person name="Zimmermann S."/>
            <person name="Wagner H."/>
            <person name="Wink M."/>
        </authorList>
    </citation>
    <scope>NUCLEOTIDE SEQUENCE [LARGE SCALE GENOMIC DNA]</scope>
    <source>
        <strain evidence="2 3">442</strain>
    </source>
</reference>
<protein>
    <submittedName>
        <fullName evidence="2">Uncharacterized protein</fullName>
    </submittedName>
</protein>
<evidence type="ECO:0000313" key="2">
    <source>
        <dbReference type="EMBL" id="RKQ34980.1"/>
    </source>
</evidence>
<proteinExistence type="predicted"/>
<accession>A0A495A5K8</accession>
<name>A0A495A5K8_9MICC</name>
<evidence type="ECO:0000256" key="1">
    <source>
        <dbReference type="SAM" id="MobiDB-lite"/>
    </source>
</evidence>
<dbReference type="Proteomes" id="UP000249516">
    <property type="component" value="Unassembled WGS sequence"/>
</dbReference>
<keyword evidence="3" id="KW-1185">Reference proteome</keyword>
<dbReference type="EMBL" id="PNJG02000002">
    <property type="protein sequence ID" value="RKQ34980.1"/>
    <property type="molecule type" value="Genomic_DNA"/>
</dbReference>
<gene>
    <name evidence="2" type="ORF">C1C97_006775</name>
</gene>
<organism evidence="2 3">
    <name type="scientific">Kocuria tytonis</name>
    <dbReference type="NCBI Taxonomy" id="2054280"/>
    <lineage>
        <taxon>Bacteria</taxon>
        <taxon>Bacillati</taxon>
        <taxon>Actinomycetota</taxon>
        <taxon>Actinomycetes</taxon>
        <taxon>Micrococcales</taxon>
        <taxon>Micrococcaceae</taxon>
        <taxon>Kocuria</taxon>
    </lineage>
</organism>
<comment type="caution">
    <text evidence="2">The sequence shown here is derived from an EMBL/GenBank/DDBJ whole genome shotgun (WGS) entry which is preliminary data.</text>
</comment>